<dbReference type="Proteomes" id="UP000305067">
    <property type="component" value="Unassembled WGS sequence"/>
</dbReference>
<feature type="transmembrane region" description="Helical" evidence="1">
    <location>
        <begin position="210"/>
        <end position="231"/>
    </location>
</feature>
<evidence type="ECO:0000259" key="2">
    <source>
        <dbReference type="Pfam" id="PF20152"/>
    </source>
</evidence>
<protein>
    <recommendedName>
        <fullName evidence="2">DUF6534 domain-containing protein</fullName>
    </recommendedName>
</protein>
<proteinExistence type="predicted"/>
<accession>A0A5C3R1N6</accession>
<keyword evidence="4" id="KW-1185">Reference proteome</keyword>
<keyword evidence="1" id="KW-0812">Transmembrane</keyword>
<feature type="transmembrane region" description="Helical" evidence="1">
    <location>
        <begin position="124"/>
        <end position="148"/>
    </location>
</feature>
<dbReference type="EMBL" id="ML178814">
    <property type="protein sequence ID" value="TFL07050.1"/>
    <property type="molecule type" value="Genomic_DNA"/>
</dbReference>
<feature type="transmembrane region" description="Helical" evidence="1">
    <location>
        <begin position="168"/>
        <end position="190"/>
    </location>
</feature>
<evidence type="ECO:0000313" key="3">
    <source>
        <dbReference type="EMBL" id="TFL07050.1"/>
    </source>
</evidence>
<feature type="transmembrane region" description="Helical" evidence="1">
    <location>
        <begin position="94"/>
        <end position="112"/>
    </location>
</feature>
<keyword evidence="1" id="KW-1133">Transmembrane helix</keyword>
<evidence type="ECO:0000313" key="4">
    <source>
        <dbReference type="Proteomes" id="UP000305067"/>
    </source>
</evidence>
<dbReference type="Pfam" id="PF20152">
    <property type="entry name" value="DUF6534"/>
    <property type="match status" value="1"/>
</dbReference>
<evidence type="ECO:0000256" key="1">
    <source>
        <dbReference type="SAM" id="Phobius"/>
    </source>
</evidence>
<gene>
    <name evidence="3" type="ORF">BDV98DRAFT_578599</name>
</gene>
<keyword evidence="1" id="KW-0472">Membrane</keyword>
<feature type="transmembrane region" description="Helical" evidence="1">
    <location>
        <begin position="237"/>
        <end position="257"/>
    </location>
</feature>
<dbReference type="PANTHER" id="PTHR40465:SF1">
    <property type="entry name" value="DUF6534 DOMAIN-CONTAINING PROTEIN"/>
    <property type="match status" value="1"/>
</dbReference>
<dbReference type="OrthoDB" id="2681808at2759"/>
<sequence length="334" mass="36914">MDPSACPPMPDLTAVAGPYVVGHMLSFGVFGVLCVQMYIYHIAFKTDPSWLKGTVWLLFAIEVTFQAIQFHMAWWSLGEGWGKLDRIMSFPTPTIAFTTLTGLATAIVHAFYSWRIIALSKRYIVPVIIGLLSATQLVMTIYVSVYLATHLDVPAMVALQSVSKFITVWFIFAAVADVVITVAMTTLLVIARRGSSYQQTNSRVENLIKYTVETGLVTSCGAIIVLILFQVYKDGVYYYIIYYSLGKIYANTLLATLNSRMTFITSSSQLSNSETALRLFSRGALWKDMGSVSTAGQSIDNGRVHVKTATVVFKDDSMSDRGMKHRVDTPANAV</sequence>
<name>A0A5C3R1N6_9AGAR</name>
<feature type="transmembrane region" description="Helical" evidence="1">
    <location>
        <begin position="20"/>
        <end position="43"/>
    </location>
</feature>
<dbReference type="InterPro" id="IPR045339">
    <property type="entry name" value="DUF6534"/>
</dbReference>
<dbReference type="STRING" id="1884261.A0A5C3R1N6"/>
<feature type="transmembrane region" description="Helical" evidence="1">
    <location>
        <begin position="55"/>
        <end position="74"/>
    </location>
</feature>
<feature type="domain" description="DUF6534" evidence="2">
    <location>
        <begin position="173"/>
        <end position="261"/>
    </location>
</feature>
<organism evidence="3 4">
    <name type="scientific">Pterulicium gracile</name>
    <dbReference type="NCBI Taxonomy" id="1884261"/>
    <lineage>
        <taxon>Eukaryota</taxon>
        <taxon>Fungi</taxon>
        <taxon>Dikarya</taxon>
        <taxon>Basidiomycota</taxon>
        <taxon>Agaricomycotina</taxon>
        <taxon>Agaricomycetes</taxon>
        <taxon>Agaricomycetidae</taxon>
        <taxon>Agaricales</taxon>
        <taxon>Pleurotineae</taxon>
        <taxon>Pterulaceae</taxon>
        <taxon>Pterulicium</taxon>
    </lineage>
</organism>
<reference evidence="3 4" key="1">
    <citation type="journal article" date="2019" name="Nat. Ecol. Evol.">
        <title>Megaphylogeny resolves global patterns of mushroom evolution.</title>
        <authorList>
            <person name="Varga T."/>
            <person name="Krizsan K."/>
            <person name="Foldi C."/>
            <person name="Dima B."/>
            <person name="Sanchez-Garcia M."/>
            <person name="Sanchez-Ramirez S."/>
            <person name="Szollosi G.J."/>
            <person name="Szarkandi J.G."/>
            <person name="Papp V."/>
            <person name="Albert L."/>
            <person name="Andreopoulos W."/>
            <person name="Angelini C."/>
            <person name="Antonin V."/>
            <person name="Barry K.W."/>
            <person name="Bougher N.L."/>
            <person name="Buchanan P."/>
            <person name="Buyck B."/>
            <person name="Bense V."/>
            <person name="Catcheside P."/>
            <person name="Chovatia M."/>
            <person name="Cooper J."/>
            <person name="Damon W."/>
            <person name="Desjardin D."/>
            <person name="Finy P."/>
            <person name="Geml J."/>
            <person name="Haridas S."/>
            <person name="Hughes K."/>
            <person name="Justo A."/>
            <person name="Karasinski D."/>
            <person name="Kautmanova I."/>
            <person name="Kiss B."/>
            <person name="Kocsube S."/>
            <person name="Kotiranta H."/>
            <person name="LaButti K.M."/>
            <person name="Lechner B.E."/>
            <person name="Liimatainen K."/>
            <person name="Lipzen A."/>
            <person name="Lukacs Z."/>
            <person name="Mihaltcheva S."/>
            <person name="Morgado L.N."/>
            <person name="Niskanen T."/>
            <person name="Noordeloos M.E."/>
            <person name="Ohm R.A."/>
            <person name="Ortiz-Santana B."/>
            <person name="Ovrebo C."/>
            <person name="Racz N."/>
            <person name="Riley R."/>
            <person name="Savchenko A."/>
            <person name="Shiryaev A."/>
            <person name="Soop K."/>
            <person name="Spirin V."/>
            <person name="Szebenyi C."/>
            <person name="Tomsovsky M."/>
            <person name="Tulloss R.E."/>
            <person name="Uehling J."/>
            <person name="Grigoriev I.V."/>
            <person name="Vagvolgyi C."/>
            <person name="Papp T."/>
            <person name="Martin F.M."/>
            <person name="Miettinen O."/>
            <person name="Hibbett D.S."/>
            <person name="Nagy L.G."/>
        </authorList>
    </citation>
    <scope>NUCLEOTIDE SEQUENCE [LARGE SCALE GENOMIC DNA]</scope>
    <source>
        <strain evidence="3 4">CBS 309.79</strain>
    </source>
</reference>
<dbReference type="AlphaFoldDB" id="A0A5C3R1N6"/>
<dbReference type="PANTHER" id="PTHR40465">
    <property type="entry name" value="CHROMOSOME 1, WHOLE GENOME SHOTGUN SEQUENCE"/>
    <property type="match status" value="1"/>
</dbReference>